<gene>
    <name evidence="6" type="ordered locus">Mmar10_0254</name>
</gene>
<feature type="region of interest" description="Disordered" evidence="4">
    <location>
        <begin position="231"/>
        <end position="253"/>
    </location>
</feature>
<feature type="compositionally biased region" description="Basic and acidic residues" evidence="4">
    <location>
        <begin position="231"/>
        <end position="242"/>
    </location>
</feature>
<dbReference type="InterPro" id="IPR000524">
    <property type="entry name" value="Tscrpt_reg_HTH_GntR"/>
</dbReference>
<dbReference type="OrthoDB" id="9812645at2"/>
<dbReference type="PANTHER" id="PTHR43537">
    <property type="entry name" value="TRANSCRIPTIONAL REGULATOR, GNTR FAMILY"/>
    <property type="match status" value="1"/>
</dbReference>
<dbReference type="HOGENOM" id="CLU_017584_9_5_5"/>
<dbReference type="InterPro" id="IPR036390">
    <property type="entry name" value="WH_DNA-bd_sf"/>
</dbReference>
<dbReference type="Proteomes" id="UP000001964">
    <property type="component" value="Chromosome"/>
</dbReference>
<dbReference type="InterPro" id="IPR011711">
    <property type="entry name" value="GntR_C"/>
</dbReference>
<dbReference type="Pfam" id="PF07729">
    <property type="entry name" value="FCD"/>
    <property type="match status" value="1"/>
</dbReference>
<dbReference type="Gene3D" id="1.20.120.530">
    <property type="entry name" value="GntR ligand-binding domain-like"/>
    <property type="match status" value="1"/>
</dbReference>
<dbReference type="CDD" id="cd07377">
    <property type="entry name" value="WHTH_GntR"/>
    <property type="match status" value="1"/>
</dbReference>
<evidence type="ECO:0000256" key="3">
    <source>
        <dbReference type="ARBA" id="ARBA00023163"/>
    </source>
</evidence>
<dbReference type="EMBL" id="CP000449">
    <property type="protein sequence ID" value="ABI64547.1"/>
    <property type="molecule type" value="Genomic_DNA"/>
</dbReference>
<dbReference type="RefSeq" id="WP_011642194.1">
    <property type="nucleotide sequence ID" value="NC_008347.1"/>
</dbReference>
<dbReference type="PRINTS" id="PR00035">
    <property type="entry name" value="HTHGNTR"/>
</dbReference>
<dbReference type="SUPFAM" id="SSF48008">
    <property type="entry name" value="GntR ligand-binding domain-like"/>
    <property type="match status" value="1"/>
</dbReference>
<keyword evidence="7" id="KW-1185">Reference proteome</keyword>
<dbReference type="eggNOG" id="COG2186">
    <property type="taxonomic scope" value="Bacteria"/>
</dbReference>
<keyword evidence="2" id="KW-0238">DNA-binding</keyword>
<dbReference type="SMART" id="SM00895">
    <property type="entry name" value="FCD"/>
    <property type="match status" value="1"/>
</dbReference>
<proteinExistence type="predicted"/>
<dbReference type="InterPro" id="IPR008920">
    <property type="entry name" value="TF_FadR/GntR_C"/>
</dbReference>
<keyword evidence="3" id="KW-0804">Transcription</keyword>
<organism evidence="6 7">
    <name type="scientific">Maricaulis maris (strain MCS10)</name>
    <name type="common">Caulobacter maris</name>
    <dbReference type="NCBI Taxonomy" id="394221"/>
    <lineage>
        <taxon>Bacteria</taxon>
        <taxon>Pseudomonadati</taxon>
        <taxon>Pseudomonadota</taxon>
        <taxon>Alphaproteobacteria</taxon>
        <taxon>Maricaulales</taxon>
        <taxon>Maricaulaceae</taxon>
        <taxon>Maricaulis</taxon>
    </lineage>
</organism>
<sequence>MTTDKRLYNQIARRIIALIDDGKFPPGSRLPGERDLAVQLGVSRVTVREAQIALQAQGRIEVRTGSGAKVLPAAPSNDALPTIEAFELTQARTLIESEAAALAATMINDDELAQLDLLVSKMSDDSENDEALHQDADREFHLTIARASKNAAIIDMIERLWRFRTEIDEIRNAYDSICGISPEMRLSEHRDIALALRARDPDQARAAMRRHFACIVEAMLSTAEQRAIEEARRRTSEARERYLGNGESAPQNA</sequence>
<reference evidence="6 7" key="1">
    <citation type="submission" date="2006-08" db="EMBL/GenBank/DDBJ databases">
        <title>Complete sequence of Maricaulis maris MCS10.</title>
        <authorList>
            <consortium name="US DOE Joint Genome Institute"/>
            <person name="Copeland A."/>
            <person name="Lucas S."/>
            <person name="Lapidus A."/>
            <person name="Barry K."/>
            <person name="Detter J.C."/>
            <person name="Glavina del Rio T."/>
            <person name="Hammon N."/>
            <person name="Israni S."/>
            <person name="Dalin E."/>
            <person name="Tice H."/>
            <person name="Pitluck S."/>
            <person name="Saunders E."/>
            <person name="Brettin T."/>
            <person name="Bruce D."/>
            <person name="Han C."/>
            <person name="Tapia R."/>
            <person name="Gilna P."/>
            <person name="Schmutz J."/>
            <person name="Larimer F."/>
            <person name="Land M."/>
            <person name="Hauser L."/>
            <person name="Kyrpides N."/>
            <person name="Mikhailova N."/>
            <person name="Viollier P."/>
            <person name="Stephens C."/>
            <person name="Richardson P."/>
        </authorList>
    </citation>
    <scope>NUCLEOTIDE SEQUENCE [LARGE SCALE GENOMIC DNA]</scope>
    <source>
        <strain evidence="6 7">MCS10</strain>
    </source>
</reference>
<evidence type="ECO:0000256" key="2">
    <source>
        <dbReference type="ARBA" id="ARBA00023125"/>
    </source>
</evidence>
<dbReference type="KEGG" id="mmr:Mmar10_0254"/>
<dbReference type="PROSITE" id="PS50949">
    <property type="entry name" value="HTH_GNTR"/>
    <property type="match status" value="1"/>
</dbReference>
<name>Q0AT40_MARMM</name>
<dbReference type="InterPro" id="IPR036388">
    <property type="entry name" value="WH-like_DNA-bd_sf"/>
</dbReference>
<feature type="domain" description="HTH gntR-type" evidence="5">
    <location>
        <begin position="5"/>
        <end position="73"/>
    </location>
</feature>
<dbReference type="SUPFAM" id="SSF46785">
    <property type="entry name" value="Winged helix' DNA-binding domain"/>
    <property type="match status" value="1"/>
</dbReference>
<keyword evidence="1" id="KW-0805">Transcription regulation</keyword>
<dbReference type="SMART" id="SM00345">
    <property type="entry name" value="HTH_GNTR"/>
    <property type="match status" value="1"/>
</dbReference>
<protein>
    <submittedName>
        <fullName evidence="6">Transcriptional regulator, GntR family</fullName>
    </submittedName>
</protein>
<dbReference type="STRING" id="394221.Mmar10_0254"/>
<dbReference type="GO" id="GO:0003700">
    <property type="term" value="F:DNA-binding transcription factor activity"/>
    <property type="evidence" value="ECO:0007669"/>
    <property type="project" value="InterPro"/>
</dbReference>
<evidence type="ECO:0000313" key="6">
    <source>
        <dbReference type="EMBL" id="ABI64547.1"/>
    </source>
</evidence>
<evidence type="ECO:0000256" key="4">
    <source>
        <dbReference type="SAM" id="MobiDB-lite"/>
    </source>
</evidence>
<evidence type="ECO:0000259" key="5">
    <source>
        <dbReference type="PROSITE" id="PS50949"/>
    </source>
</evidence>
<dbReference type="GO" id="GO:0003677">
    <property type="term" value="F:DNA binding"/>
    <property type="evidence" value="ECO:0007669"/>
    <property type="project" value="UniProtKB-KW"/>
</dbReference>
<evidence type="ECO:0000256" key="1">
    <source>
        <dbReference type="ARBA" id="ARBA00023015"/>
    </source>
</evidence>
<evidence type="ECO:0000313" key="7">
    <source>
        <dbReference type="Proteomes" id="UP000001964"/>
    </source>
</evidence>
<accession>Q0AT40</accession>
<dbReference type="PANTHER" id="PTHR43537:SF5">
    <property type="entry name" value="UXU OPERON TRANSCRIPTIONAL REGULATOR"/>
    <property type="match status" value="1"/>
</dbReference>
<dbReference type="AlphaFoldDB" id="Q0AT40"/>
<dbReference type="Gene3D" id="1.10.10.10">
    <property type="entry name" value="Winged helix-like DNA-binding domain superfamily/Winged helix DNA-binding domain"/>
    <property type="match status" value="1"/>
</dbReference>
<dbReference type="Pfam" id="PF00392">
    <property type="entry name" value="GntR"/>
    <property type="match status" value="1"/>
</dbReference>